<keyword evidence="2" id="KW-1185">Reference proteome</keyword>
<comment type="caution">
    <text evidence="1">The sequence shown here is derived from an EMBL/GenBank/DDBJ whole genome shotgun (WGS) entry which is preliminary data.</text>
</comment>
<name>A0A822Z9Z9_NELNU</name>
<accession>A0A822Z9Z9</accession>
<sequence>MDLLLPLDFGSMIQPFNLNGLTRCVTDLQQPKVERSDPICSTIQFVLVLLARAKSLQLMVMDICGPICSIHGFFYYFPFDN</sequence>
<proteinExistence type="predicted"/>
<evidence type="ECO:0000313" key="1">
    <source>
        <dbReference type="EMBL" id="DAD43114.1"/>
    </source>
</evidence>
<reference evidence="1 2" key="1">
    <citation type="journal article" date="2020" name="Mol. Biol. Evol.">
        <title>Distinct Expression and Methylation Patterns for Genes with Different Fates following a Single Whole-Genome Duplication in Flowering Plants.</title>
        <authorList>
            <person name="Shi T."/>
            <person name="Rahmani R.S."/>
            <person name="Gugger P.F."/>
            <person name="Wang M."/>
            <person name="Li H."/>
            <person name="Zhang Y."/>
            <person name="Li Z."/>
            <person name="Wang Q."/>
            <person name="Van de Peer Y."/>
            <person name="Marchal K."/>
            <person name="Chen J."/>
        </authorList>
    </citation>
    <scope>NUCLEOTIDE SEQUENCE [LARGE SCALE GENOMIC DNA]</scope>
    <source>
        <tissue evidence="1">Leaf</tissue>
    </source>
</reference>
<protein>
    <submittedName>
        <fullName evidence="1">Uncharacterized protein</fullName>
    </submittedName>
</protein>
<dbReference type="EMBL" id="DUZY01000006">
    <property type="protein sequence ID" value="DAD43114.1"/>
    <property type="molecule type" value="Genomic_DNA"/>
</dbReference>
<evidence type="ECO:0000313" key="2">
    <source>
        <dbReference type="Proteomes" id="UP000607653"/>
    </source>
</evidence>
<dbReference type="AlphaFoldDB" id="A0A822Z9Z9"/>
<dbReference type="Proteomes" id="UP000607653">
    <property type="component" value="Unassembled WGS sequence"/>
</dbReference>
<gene>
    <name evidence="1" type="ORF">HUJ06_001344</name>
</gene>
<organism evidence="1 2">
    <name type="scientific">Nelumbo nucifera</name>
    <name type="common">Sacred lotus</name>
    <dbReference type="NCBI Taxonomy" id="4432"/>
    <lineage>
        <taxon>Eukaryota</taxon>
        <taxon>Viridiplantae</taxon>
        <taxon>Streptophyta</taxon>
        <taxon>Embryophyta</taxon>
        <taxon>Tracheophyta</taxon>
        <taxon>Spermatophyta</taxon>
        <taxon>Magnoliopsida</taxon>
        <taxon>Proteales</taxon>
        <taxon>Nelumbonaceae</taxon>
        <taxon>Nelumbo</taxon>
    </lineage>
</organism>